<evidence type="ECO:0000313" key="2">
    <source>
        <dbReference type="EMBL" id="SMA39293.1"/>
    </source>
</evidence>
<feature type="signal peptide" evidence="1">
    <location>
        <begin position="1"/>
        <end position="20"/>
    </location>
</feature>
<gene>
    <name evidence="2" type="ORF">EHSB41UT_01005</name>
</gene>
<evidence type="ECO:0000256" key="1">
    <source>
        <dbReference type="SAM" id="SignalP"/>
    </source>
</evidence>
<dbReference type="OrthoDB" id="10020747at2"/>
<dbReference type="Proteomes" id="UP000196573">
    <property type="component" value="Unassembled WGS sequence"/>
</dbReference>
<dbReference type="RefSeq" id="WP_133060403.1">
    <property type="nucleotide sequence ID" value="NZ_CBCSCN010000001.1"/>
</dbReference>
<organism evidence="2 3">
    <name type="scientific">Parendozoicomonas haliclonae</name>
    <dbReference type="NCBI Taxonomy" id="1960125"/>
    <lineage>
        <taxon>Bacteria</taxon>
        <taxon>Pseudomonadati</taxon>
        <taxon>Pseudomonadota</taxon>
        <taxon>Gammaproteobacteria</taxon>
        <taxon>Oceanospirillales</taxon>
        <taxon>Endozoicomonadaceae</taxon>
        <taxon>Parendozoicomonas</taxon>
    </lineage>
</organism>
<accession>A0A1X7AG46</accession>
<dbReference type="AlphaFoldDB" id="A0A1X7AG46"/>
<reference evidence="2 3" key="1">
    <citation type="submission" date="2017-03" db="EMBL/GenBank/DDBJ databases">
        <authorList>
            <person name="Afonso C.L."/>
            <person name="Miller P.J."/>
            <person name="Scott M.A."/>
            <person name="Spackman E."/>
            <person name="Goraichik I."/>
            <person name="Dimitrov K.M."/>
            <person name="Suarez D.L."/>
            <person name="Swayne D.E."/>
        </authorList>
    </citation>
    <scope>NUCLEOTIDE SEQUENCE [LARGE SCALE GENOMIC DNA]</scope>
    <source>
        <strain evidence="2">SB41UT1</strain>
    </source>
</reference>
<name>A0A1X7AG46_9GAMM</name>
<protein>
    <recommendedName>
        <fullName evidence="4">Spore coat protein U domain-containing protein</fullName>
    </recommendedName>
</protein>
<keyword evidence="3" id="KW-1185">Reference proteome</keyword>
<sequence>MLRGLTLFLLMSAFSSSAWSLFNFDQSSIRLDELEITATSPDVINYQFSVKYESFGCIWIFCARQSYSLGFADNSITDPNIESWFADFTTALMSGAINFSDDQGGQGRFFPGAWSGKATQGSDGENLTGSITMRLRKSELINQIENGATSVSFYLVGREIENTTRDADAVQITLPISMPLQARISGLKDLTLSDTAPVDQMNACIYNSRPNGQVRLEFDSASNPGQEFRLGLSGKNCSDSENCLNYTVDVSQGGRSKTYSEYQDKDTDAIWQGTDDIDNRDCGNLTIAARLNSATSTALPGVYSDTMTVTVIPE</sequence>
<evidence type="ECO:0000313" key="3">
    <source>
        <dbReference type="Proteomes" id="UP000196573"/>
    </source>
</evidence>
<keyword evidence="1" id="KW-0732">Signal</keyword>
<proteinExistence type="predicted"/>
<feature type="chain" id="PRO_5013231007" description="Spore coat protein U domain-containing protein" evidence="1">
    <location>
        <begin position="21"/>
        <end position="314"/>
    </location>
</feature>
<evidence type="ECO:0008006" key="4">
    <source>
        <dbReference type="Google" id="ProtNLM"/>
    </source>
</evidence>
<dbReference type="EMBL" id="FWPT01000002">
    <property type="protein sequence ID" value="SMA39293.1"/>
    <property type="molecule type" value="Genomic_DNA"/>
</dbReference>